<dbReference type="PROSITE" id="PS52029">
    <property type="entry name" value="LD_TPASE"/>
    <property type="match status" value="1"/>
</dbReference>
<dbReference type="Pfam" id="PF08239">
    <property type="entry name" value="SH3_3"/>
    <property type="match status" value="2"/>
</dbReference>
<dbReference type="GO" id="GO:0071555">
    <property type="term" value="P:cell wall organization"/>
    <property type="evidence" value="ECO:0007669"/>
    <property type="project" value="UniProtKB-KW"/>
</dbReference>
<dbReference type="CDD" id="cd16913">
    <property type="entry name" value="YkuD_like"/>
    <property type="match status" value="1"/>
</dbReference>
<gene>
    <name evidence="7" type="ORF">SDC9_131284</name>
</gene>
<organism evidence="7">
    <name type="scientific">bioreactor metagenome</name>
    <dbReference type="NCBI Taxonomy" id="1076179"/>
    <lineage>
        <taxon>unclassified sequences</taxon>
        <taxon>metagenomes</taxon>
        <taxon>ecological metagenomes</taxon>
    </lineage>
</organism>
<dbReference type="GO" id="GO:0016740">
    <property type="term" value="F:transferase activity"/>
    <property type="evidence" value="ECO:0007669"/>
    <property type="project" value="UniProtKB-KW"/>
</dbReference>
<evidence type="ECO:0000256" key="3">
    <source>
        <dbReference type="ARBA" id="ARBA00022960"/>
    </source>
</evidence>
<dbReference type="PANTHER" id="PTHR34408:SF1">
    <property type="entry name" value="GLYCOSYL HYDROLASE FAMILY 19 DOMAIN-CONTAINING PROTEIN HI_1415"/>
    <property type="match status" value="1"/>
</dbReference>
<evidence type="ECO:0000313" key="7">
    <source>
        <dbReference type="EMBL" id="MPM84213.1"/>
    </source>
</evidence>
<keyword evidence="3" id="KW-0133">Cell shape</keyword>
<dbReference type="Pfam" id="PF03734">
    <property type="entry name" value="YkuD"/>
    <property type="match status" value="1"/>
</dbReference>
<dbReference type="GO" id="GO:0009252">
    <property type="term" value="P:peptidoglycan biosynthetic process"/>
    <property type="evidence" value="ECO:0007669"/>
    <property type="project" value="UniProtKB-UniPathway"/>
</dbReference>
<keyword evidence="5" id="KW-0961">Cell wall biogenesis/degradation</keyword>
<feature type="domain" description="L,D-TPase catalytic" evidence="6">
    <location>
        <begin position="1"/>
        <end position="102"/>
    </location>
</feature>
<dbReference type="SMART" id="SM00287">
    <property type="entry name" value="SH3b"/>
    <property type="match status" value="2"/>
</dbReference>
<sequence>MDEADPEDEATPTPRGIWKIGGRERFGKFANFSSSYARYWVQIVGSIYFHSILFDKRSIDAMDKQAYNDMGNKVSHGCVRLYVEDARWLYYYACPGTTIEISASEPTDKELKRALRSKLKFADYNTFQKTITDETDELPNPHVWVTVEGARLRKGSGSAFDSVARLQVGDELEVLIESEVWVKVRFGKKEGYVLRGYVSYQQGVLDTKEDADILKTTEWLYAEPNLQAEKMVKAPARVSVKVLETTEDGWLKIVYQNVTGYVKPNRIIKGWGVILKP</sequence>
<accession>A0A645D5H0</accession>
<dbReference type="InterPro" id="IPR003646">
    <property type="entry name" value="SH3-like_bac-type"/>
</dbReference>
<protein>
    <recommendedName>
        <fullName evidence="6">L,D-TPase catalytic domain-containing protein</fullName>
    </recommendedName>
</protein>
<evidence type="ECO:0000256" key="2">
    <source>
        <dbReference type="ARBA" id="ARBA00022679"/>
    </source>
</evidence>
<dbReference type="Gene3D" id="2.30.30.40">
    <property type="entry name" value="SH3 Domains"/>
    <property type="match status" value="2"/>
</dbReference>
<evidence type="ECO:0000256" key="1">
    <source>
        <dbReference type="ARBA" id="ARBA00004752"/>
    </source>
</evidence>
<dbReference type="PANTHER" id="PTHR34408">
    <property type="entry name" value="FAMILY PROTEIN, PUTATIVE-RELATED"/>
    <property type="match status" value="1"/>
</dbReference>
<dbReference type="EMBL" id="VSSQ01032820">
    <property type="protein sequence ID" value="MPM84213.1"/>
    <property type="molecule type" value="Genomic_DNA"/>
</dbReference>
<evidence type="ECO:0000259" key="6">
    <source>
        <dbReference type="PROSITE" id="PS52029"/>
    </source>
</evidence>
<dbReference type="AlphaFoldDB" id="A0A645D5H0"/>
<dbReference type="Gene3D" id="2.40.440.10">
    <property type="entry name" value="L,D-transpeptidase catalytic domain-like"/>
    <property type="match status" value="1"/>
</dbReference>
<comment type="pathway">
    <text evidence="1">Cell wall biogenesis; peptidoglycan biosynthesis.</text>
</comment>
<dbReference type="SUPFAM" id="SSF141523">
    <property type="entry name" value="L,D-transpeptidase catalytic domain-like"/>
    <property type="match status" value="1"/>
</dbReference>
<evidence type="ECO:0000256" key="4">
    <source>
        <dbReference type="ARBA" id="ARBA00022984"/>
    </source>
</evidence>
<dbReference type="GO" id="GO:0008360">
    <property type="term" value="P:regulation of cell shape"/>
    <property type="evidence" value="ECO:0007669"/>
    <property type="project" value="UniProtKB-KW"/>
</dbReference>
<dbReference type="UniPathway" id="UPA00219"/>
<keyword evidence="4" id="KW-0573">Peptidoglycan synthesis</keyword>
<evidence type="ECO:0000256" key="5">
    <source>
        <dbReference type="ARBA" id="ARBA00023316"/>
    </source>
</evidence>
<dbReference type="InterPro" id="IPR038063">
    <property type="entry name" value="Transpep_catalytic_dom"/>
</dbReference>
<dbReference type="InterPro" id="IPR005490">
    <property type="entry name" value="LD_TPept_cat_dom"/>
</dbReference>
<comment type="caution">
    <text evidence="7">The sequence shown here is derived from an EMBL/GenBank/DDBJ whole genome shotgun (WGS) entry which is preliminary data.</text>
</comment>
<name>A0A645D5H0_9ZZZZ</name>
<proteinExistence type="predicted"/>
<keyword evidence="2" id="KW-0808">Transferase</keyword>
<dbReference type="InterPro" id="IPR052354">
    <property type="entry name" value="Cell_Wall_Dynamics_Protein"/>
</dbReference>
<reference evidence="7" key="1">
    <citation type="submission" date="2019-08" db="EMBL/GenBank/DDBJ databases">
        <authorList>
            <person name="Kucharzyk K."/>
            <person name="Murdoch R.W."/>
            <person name="Higgins S."/>
            <person name="Loffler F."/>
        </authorList>
    </citation>
    <scope>NUCLEOTIDE SEQUENCE</scope>
</reference>